<dbReference type="Pfam" id="PF07690">
    <property type="entry name" value="MFS_1"/>
    <property type="match status" value="1"/>
</dbReference>
<proteinExistence type="predicted"/>
<dbReference type="Pfam" id="PF03188">
    <property type="entry name" value="Cytochrom_B561"/>
    <property type="match status" value="1"/>
</dbReference>
<keyword evidence="11" id="KW-1185">Reference proteome</keyword>
<feature type="transmembrane region" description="Helical" evidence="8">
    <location>
        <begin position="613"/>
        <end position="630"/>
    </location>
</feature>
<feature type="transmembrane region" description="Helical" evidence="8">
    <location>
        <begin position="430"/>
        <end position="450"/>
    </location>
</feature>
<dbReference type="Proteomes" id="UP001230188">
    <property type="component" value="Unassembled WGS sequence"/>
</dbReference>
<evidence type="ECO:0000313" key="11">
    <source>
        <dbReference type="Proteomes" id="UP001230188"/>
    </source>
</evidence>
<dbReference type="SUPFAM" id="SSF103473">
    <property type="entry name" value="MFS general substrate transporter"/>
    <property type="match status" value="1"/>
</dbReference>
<feature type="domain" description="Cytochrome b561" evidence="9">
    <location>
        <begin position="458"/>
        <end position="667"/>
    </location>
</feature>
<keyword evidence="3 8" id="KW-0812">Transmembrane</keyword>
<name>A0AAD7UG66_9STRA</name>
<gene>
    <name evidence="10" type="ORF">CTAYLR_000492</name>
</gene>
<dbReference type="Gene3D" id="1.20.120.1770">
    <property type="match status" value="1"/>
</dbReference>
<accession>A0AAD7UG66</accession>
<feature type="transmembrane region" description="Helical" evidence="8">
    <location>
        <begin position="142"/>
        <end position="164"/>
    </location>
</feature>
<feature type="transmembrane region" description="Helical" evidence="8">
    <location>
        <begin position="399"/>
        <end position="418"/>
    </location>
</feature>
<feature type="transmembrane region" description="Helical" evidence="8">
    <location>
        <begin position="79"/>
        <end position="99"/>
    </location>
</feature>
<feature type="transmembrane region" description="Helical" evidence="8">
    <location>
        <begin position="46"/>
        <end position="67"/>
    </location>
</feature>
<feature type="transmembrane region" description="Helical" evidence="8">
    <location>
        <begin position="457"/>
        <end position="475"/>
    </location>
</feature>
<evidence type="ECO:0000256" key="1">
    <source>
        <dbReference type="ARBA" id="ARBA00004370"/>
    </source>
</evidence>
<organism evidence="10 11">
    <name type="scientific">Chrysophaeum taylorii</name>
    <dbReference type="NCBI Taxonomy" id="2483200"/>
    <lineage>
        <taxon>Eukaryota</taxon>
        <taxon>Sar</taxon>
        <taxon>Stramenopiles</taxon>
        <taxon>Ochrophyta</taxon>
        <taxon>Pelagophyceae</taxon>
        <taxon>Pelagomonadales</taxon>
        <taxon>Pelagomonadaceae</taxon>
        <taxon>Chrysophaeum</taxon>
    </lineage>
</organism>
<dbReference type="GO" id="GO:0022857">
    <property type="term" value="F:transmembrane transporter activity"/>
    <property type="evidence" value="ECO:0007669"/>
    <property type="project" value="InterPro"/>
</dbReference>
<feature type="transmembrane region" description="Helical" evidence="8">
    <location>
        <begin position="111"/>
        <end position="130"/>
    </location>
</feature>
<keyword evidence="2" id="KW-0813">Transport</keyword>
<dbReference type="InterPro" id="IPR036259">
    <property type="entry name" value="MFS_trans_sf"/>
</dbReference>
<evidence type="ECO:0000256" key="2">
    <source>
        <dbReference type="ARBA" id="ARBA00022448"/>
    </source>
</evidence>
<keyword evidence="6 8" id="KW-0472">Membrane</keyword>
<dbReference type="AlphaFoldDB" id="A0AAD7UG66"/>
<comment type="caution">
    <text evidence="10">The sequence shown here is derived from an EMBL/GenBank/DDBJ whole genome shotgun (WGS) entry which is preliminary data.</text>
</comment>
<evidence type="ECO:0000256" key="5">
    <source>
        <dbReference type="ARBA" id="ARBA00022989"/>
    </source>
</evidence>
<dbReference type="SMART" id="SM00665">
    <property type="entry name" value="B561"/>
    <property type="match status" value="1"/>
</dbReference>
<dbReference type="InterPro" id="IPR006593">
    <property type="entry name" value="Cyt_b561/ferric_Rdtase_TM"/>
</dbReference>
<reference evidence="10" key="1">
    <citation type="submission" date="2023-01" db="EMBL/GenBank/DDBJ databases">
        <title>Metagenome sequencing of chrysophaentin producing Chrysophaeum taylorii.</title>
        <authorList>
            <person name="Davison J."/>
            <person name="Bewley C."/>
        </authorList>
    </citation>
    <scope>NUCLEOTIDE SEQUENCE</scope>
    <source>
        <strain evidence="10">NIES-1699</strain>
    </source>
</reference>
<evidence type="ECO:0000256" key="4">
    <source>
        <dbReference type="ARBA" id="ARBA00022982"/>
    </source>
</evidence>
<feature type="transmembrane region" description="Helical" evidence="8">
    <location>
        <begin position="642"/>
        <end position="661"/>
    </location>
</feature>
<feature type="transmembrane region" description="Helical" evidence="8">
    <location>
        <begin position="176"/>
        <end position="196"/>
    </location>
</feature>
<evidence type="ECO:0000256" key="7">
    <source>
        <dbReference type="SAM" id="MobiDB-lite"/>
    </source>
</evidence>
<feature type="transmembrane region" description="Helical" evidence="8">
    <location>
        <begin position="487"/>
        <end position="510"/>
    </location>
</feature>
<sequence>MDVSRESSRNGEVPRVLLVFTCWVCTGIMANFTVVVPLTVYYAGKFFSSAAVVSSYALGALISLTFWSQYHSRAIRPAYLTHATVMVIGNVLFGIASTFSRAWTLHYLARFIVGLEGGCMYNANLALVSFSFKTNRVKYLSYYQSFVGLGLVLGPGVSATSLVIANAMGRPGLRTVIIGALMSAWGLVLLITLLVAMPYDEDLRAAAGSPTSSTADSHDSKASPLSEEAEDDDDEDDAGALSPSQRATRRRTFWFYSCAGNFWRIFQRLAWEVGAVLILARYFHWGAIAAGYSLSSFGFAQTIAQYLYGNIRARNATTSSLETIKETSVCDLKALELVELAGILAMFSKTAATHDWLVAFNVTFILGSLVFYVASCLTSAPFNDLVLWGAGSSMRYEDVLLASQYGIFLAFFFAPFAARGAILLDTTSPSTIAGVLVIGWAGQTLVNTALSKRIDSRLVAALALGLSGLVAWSMFDHAAGGTGWPNVFSYHPIFMAWSFYGCMTPGQLVYRDDATIFRFFQGKAKSDLRKSHAAWMALATLFAFVGYWCIFAAHEQSGESQLGMGESWSRALHVALGYPVLLWFAVQTTSGVFKERNLAASGVKTFPWHGLSGKYLLLAGYVVASLGFWLRMNYSKQGGWSLPYKFLLTGIALALFGFRAFPDSSLKASSDERPPPDVDHAAAGVL</sequence>
<feature type="region of interest" description="Disordered" evidence="7">
    <location>
        <begin position="207"/>
        <end position="242"/>
    </location>
</feature>
<feature type="transmembrane region" description="Helical" evidence="8">
    <location>
        <begin position="16"/>
        <end position="40"/>
    </location>
</feature>
<dbReference type="GO" id="GO:0016020">
    <property type="term" value="C:membrane"/>
    <property type="evidence" value="ECO:0007669"/>
    <property type="project" value="UniProtKB-SubCell"/>
</dbReference>
<evidence type="ECO:0000256" key="8">
    <source>
        <dbReference type="SAM" id="Phobius"/>
    </source>
</evidence>
<protein>
    <recommendedName>
        <fullName evidence="9">Cytochrome b561 domain-containing protein</fullName>
    </recommendedName>
</protein>
<dbReference type="PROSITE" id="PS50939">
    <property type="entry name" value="CYTOCHROME_B561"/>
    <property type="match status" value="1"/>
</dbReference>
<keyword evidence="5 8" id="KW-1133">Transmembrane helix</keyword>
<keyword evidence="4" id="KW-0249">Electron transport</keyword>
<comment type="subcellular location">
    <subcellularLocation>
        <location evidence="1">Membrane</location>
    </subcellularLocation>
</comment>
<evidence type="ECO:0000256" key="6">
    <source>
        <dbReference type="ARBA" id="ARBA00023136"/>
    </source>
</evidence>
<evidence type="ECO:0000313" key="10">
    <source>
        <dbReference type="EMBL" id="KAJ8605151.1"/>
    </source>
</evidence>
<dbReference type="Gene3D" id="1.20.1250.20">
    <property type="entry name" value="MFS general substrate transporter like domains"/>
    <property type="match status" value="1"/>
</dbReference>
<evidence type="ECO:0000256" key="3">
    <source>
        <dbReference type="ARBA" id="ARBA00022692"/>
    </source>
</evidence>
<feature type="transmembrane region" description="Helical" evidence="8">
    <location>
        <begin position="531"/>
        <end position="553"/>
    </location>
</feature>
<evidence type="ECO:0000259" key="9">
    <source>
        <dbReference type="PROSITE" id="PS50939"/>
    </source>
</evidence>
<dbReference type="InterPro" id="IPR011701">
    <property type="entry name" value="MFS"/>
</dbReference>
<dbReference type="EMBL" id="JAQMWT010000317">
    <property type="protein sequence ID" value="KAJ8605151.1"/>
    <property type="molecule type" value="Genomic_DNA"/>
</dbReference>
<feature type="transmembrane region" description="Helical" evidence="8">
    <location>
        <begin position="573"/>
        <end position="593"/>
    </location>
</feature>
<feature type="transmembrane region" description="Helical" evidence="8">
    <location>
        <begin position="356"/>
        <end position="378"/>
    </location>
</feature>
<feature type="compositionally biased region" description="Acidic residues" evidence="7">
    <location>
        <begin position="227"/>
        <end position="238"/>
    </location>
</feature>